<gene>
    <name evidence="4" type="ORF">OQ273_03420</name>
</gene>
<reference evidence="4" key="1">
    <citation type="submission" date="2022-11" db="EMBL/GenBank/DDBJ databases">
        <title>Draft genome sequence of Hoeflea poritis E7-10 and Hoeflea prorocentri PM5-8, separated from scleractinian coral Porites lutea and marine dinoflagellate.</title>
        <authorList>
            <person name="Zhang G."/>
            <person name="Wei Q."/>
            <person name="Cai L."/>
        </authorList>
    </citation>
    <scope>NUCLEOTIDE SEQUENCE</scope>
    <source>
        <strain evidence="4">PM5-8</strain>
    </source>
</reference>
<feature type="domain" description="DhaL" evidence="3">
    <location>
        <begin position="1"/>
        <end position="172"/>
    </location>
</feature>
<evidence type="ECO:0000256" key="1">
    <source>
        <dbReference type="ARBA" id="ARBA00022679"/>
    </source>
</evidence>
<dbReference type="InterPro" id="IPR004007">
    <property type="entry name" value="DhaL_dom"/>
</dbReference>
<dbReference type="SMART" id="SM01120">
    <property type="entry name" value="Dak2"/>
    <property type="match status" value="1"/>
</dbReference>
<dbReference type="AlphaFoldDB" id="A0A9X3ZGH8"/>
<proteinExistence type="predicted"/>
<protein>
    <submittedName>
        <fullName evidence="4">DAK2 domain-containing protein</fullName>
    </submittedName>
</protein>
<keyword evidence="5" id="KW-1185">Reference proteome</keyword>
<dbReference type="PANTHER" id="PTHR28629">
    <property type="entry name" value="TRIOKINASE/FMN CYCLASE"/>
    <property type="match status" value="1"/>
</dbReference>
<accession>A0A9X3ZGH8</accession>
<evidence type="ECO:0000256" key="2">
    <source>
        <dbReference type="ARBA" id="ARBA00022777"/>
    </source>
</evidence>
<dbReference type="EMBL" id="JAPJZI010000001">
    <property type="protein sequence ID" value="MDA5397616.1"/>
    <property type="molecule type" value="Genomic_DNA"/>
</dbReference>
<sequence length="176" mass="17598">MNGDFLKRAQSRFESLEGSLNSLDAAIGDGDHGSTILKGLRAAAASPEDAAKAFRVAAGGASGALFGQIIAALDAFDKGDMELGPALARAAGRVTQLGQAKAGDKTMLDALMPASLAGNEPAAAAHAARAGAEATRDMPAKRGRAKYVEGAGVGHLDPGAVSVAELLEEFAKPSGA</sequence>
<keyword evidence="2" id="KW-0418">Kinase</keyword>
<dbReference type="RefSeq" id="WP_267989075.1">
    <property type="nucleotide sequence ID" value="NZ_JAPJZI010000001.1"/>
</dbReference>
<comment type="caution">
    <text evidence="4">The sequence shown here is derived from an EMBL/GenBank/DDBJ whole genome shotgun (WGS) entry which is preliminary data.</text>
</comment>
<keyword evidence="1" id="KW-0808">Transferase</keyword>
<dbReference type="InterPro" id="IPR050861">
    <property type="entry name" value="Dihydroxyacetone_Kinase"/>
</dbReference>
<dbReference type="SUPFAM" id="SSF101473">
    <property type="entry name" value="DhaL-like"/>
    <property type="match status" value="1"/>
</dbReference>
<dbReference type="Gene3D" id="1.25.40.340">
    <property type="match status" value="1"/>
</dbReference>
<dbReference type="PANTHER" id="PTHR28629:SF4">
    <property type="entry name" value="TRIOKINASE_FMN CYCLASE"/>
    <property type="match status" value="1"/>
</dbReference>
<dbReference type="GO" id="GO:0019563">
    <property type="term" value="P:glycerol catabolic process"/>
    <property type="evidence" value="ECO:0007669"/>
    <property type="project" value="TreeGrafter"/>
</dbReference>
<dbReference type="Pfam" id="PF02734">
    <property type="entry name" value="Dak2"/>
    <property type="match status" value="1"/>
</dbReference>
<evidence type="ECO:0000259" key="3">
    <source>
        <dbReference type="PROSITE" id="PS51480"/>
    </source>
</evidence>
<evidence type="ECO:0000313" key="5">
    <source>
        <dbReference type="Proteomes" id="UP001151234"/>
    </source>
</evidence>
<dbReference type="GO" id="GO:0004371">
    <property type="term" value="F:glycerone kinase activity"/>
    <property type="evidence" value="ECO:0007669"/>
    <property type="project" value="InterPro"/>
</dbReference>
<name>A0A9X3ZGH8_9HYPH</name>
<evidence type="ECO:0000313" key="4">
    <source>
        <dbReference type="EMBL" id="MDA5397616.1"/>
    </source>
</evidence>
<organism evidence="4 5">
    <name type="scientific">Hoeflea prorocentri</name>
    <dbReference type="NCBI Taxonomy" id="1922333"/>
    <lineage>
        <taxon>Bacteria</taxon>
        <taxon>Pseudomonadati</taxon>
        <taxon>Pseudomonadota</taxon>
        <taxon>Alphaproteobacteria</taxon>
        <taxon>Hyphomicrobiales</taxon>
        <taxon>Rhizobiaceae</taxon>
        <taxon>Hoeflea</taxon>
    </lineage>
</organism>
<dbReference type="GO" id="GO:0005829">
    <property type="term" value="C:cytosol"/>
    <property type="evidence" value="ECO:0007669"/>
    <property type="project" value="TreeGrafter"/>
</dbReference>
<dbReference type="PROSITE" id="PS51480">
    <property type="entry name" value="DHAL"/>
    <property type="match status" value="1"/>
</dbReference>
<dbReference type="InterPro" id="IPR036117">
    <property type="entry name" value="DhaL_dom_sf"/>
</dbReference>
<dbReference type="Proteomes" id="UP001151234">
    <property type="component" value="Unassembled WGS sequence"/>
</dbReference>